<feature type="region of interest" description="Disordered" evidence="1">
    <location>
        <begin position="1"/>
        <end position="74"/>
    </location>
</feature>
<name>A0ABR1T014_9PEZI</name>
<comment type="caution">
    <text evidence="5">The sequence shown here is derived from an EMBL/GenBank/DDBJ whole genome shotgun (WGS) entry which is preliminary data.</text>
</comment>
<evidence type="ECO:0000256" key="1">
    <source>
        <dbReference type="SAM" id="MobiDB-lite"/>
    </source>
</evidence>
<evidence type="ECO:0008006" key="7">
    <source>
        <dbReference type="Google" id="ProtNLM"/>
    </source>
</evidence>
<proteinExistence type="predicted"/>
<dbReference type="InterPro" id="IPR056599">
    <property type="entry name" value="AAA_lid_fung"/>
</dbReference>
<dbReference type="SUPFAM" id="SSF52540">
    <property type="entry name" value="P-loop containing nucleoside triphosphate hydrolases"/>
    <property type="match status" value="1"/>
</dbReference>
<dbReference type="InterPro" id="IPR003959">
    <property type="entry name" value="ATPase_AAA_core"/>
</dbReference>
<sequence>MARQEQDDYALSLRKVLDEESNEDEDSDEHRGSDERGESDEENCQSTTLAIKRPREPSKSPPLKRFRETPNAQAGEGSIAHEVFNENQQTGYRFHVLNRVFCSEKSAKCHSRIYQDEPHQRALRGVHHLAGNCLVADLDEFLRSRAKTAFVVFRDFFCATESRTSLIEYRGQSQARYFRQLVSIVSADLYNTIQRISKFAPDKDAYQNGRDNYQSPSDSPALSLAPSEYSPRFLFHHREELAAEAAKAEGGCALDILASYVLGEANDMYARYDEIFSRGMVSAESLPWLFHPNDIIVSREGPLILAYVLRQFPREGSQLELSVWNWGYNGHFLSRKDGKLTLNRPEYGEMRIDDLDVYPLRYATEETRQMLLENGNMFCALSSEPRLVSYQGPNYPGDHSYPTESRFMLDYQVYSKFHAHSEAFQSTEQRKAPYDRWPDSLQISAKLPDAYTILLPPGIYGFFLKEKKWVHLLVALVKPINWNKGSFDRLVLPRRTKNLIKGLVIVHKRKMDKSLMQNQNNAKQDDIIAGKGSGLIMLLHGGPGTGKTLTAVVENYLNTVLHLGRKWNCVLLLDEADVFLEERSLSDLDRNSLVSVFLRTLEYYEGMLILTSNRVGTFDEAFKSRIQLALHYRPLDGPGRRKIWHNFLHMMRENMKIEDDDEDGSDGNGEQANSVDLDDIVAHMDELAAYEMNGRQIRNSLATARQLAVFERETLDWDRIKDAIEVTSDFNNYIKEVHGHTDEQWVRDNRFR</sequence>
<keyword evidence="6" id="KW-1185">Reference proteome</keyword>
<reference evidence="5 6" key="1">
    <citation type="submission" date="2023-01" db="EMBL/GenBank/DDBJ databases">
        <title>Analysis of 21 Apiospora genomes using comparative genomics revels a genus with tremendous synthesis potential of carbohydrate active enzymes and secondary metabolites.</title>
        <authorList>
            <person name="Sorensen T."/>
        </authorList>
    </citation>
    <scope>NUCLEOTIDE SEQUENCE [LARGE SCALE GENOMIC DNA]</scope>
    <source>
        <strain evidence="5 6">CBS 33761</strain>
    </source>
</reference>
<dbReference type="Proteomes" id="UP001444661">
    <property type="component" value="Unassembled WGS sequence"/>
</dbReference>
<dbReference type="EMBL" id="JAQQWK010000006">
    <property type="protein sequence ID" value="KAK8039917.1"/>
    <property type="molecule type" value="Genomic_DNA"/>
</dbReference>
<dbReference type="InterPro" id="IPR054289">
    <property type="entry name" value="DUF7025"/>
</dbReference>
<dbReference type="Gene3D" id="3.40.50.300">
    <property type="entry name" value="P-loop containing nucleotide triphosphate hydrolases"/>
    <property type="match status" value="1"/>
</dbReference>
<dbReference type="PANTHER" id="PTHR46411:SF2">
    <property type="entry name" value="AAA+ ATPASE DOMAIN-CONTAINING PROTEIN"/>
    <property type="match status" value="1"/>
</dbReference>
<feature type="domain" description="AAA+ ATPase lid" evidence="4">
    <location>
        <begin position="638"/>
        <end position="740"/>
    </location>
</feature>
<evidence type="ECO:0000313" key="5">
    <source>
        <dbReference type="EMBL" id="KAK8039917.1"/>
    </source>
</evidence>
<dbReference type="PANTHER" id="PTHR46411">
    <property type="entry name" value="FAMILY ATPASE, PUTATIVE-RELATED"/>
    <property type="match status" value="1"/>
</dbReference>
<dbReference type="InterPro" id="IPR027417">
    <property type="entry name" value="P-loop_NTPase"/>
</dbReference>
<evidence type="ECO:0000259" key="4">
    <source>
        <dbReference type="Pfam" id="PF23232"/>
    </source>
</evidence>
<dbReference type="Pfam" id="PF00004">
    <property type="entry name" value="AAA"/>
    <property type="match status" value="1"/>
</dbReference>
<gene>
    <name evidence="5" type="ORF">PG993_008328</name>
</gene>
<evidence type="ECO:0000259" key="2">
    <source>
        <dbReference type="Pfam" id="PF00004"/>
    </source>
</evidence>
<evidence type="ECO:0000313" key="6">
    <source>
        <dbReference type="Proteomes" id="UP001444661"/>
    </source>
</evidence>
<organism evidence="5 6">
    <name type="scientific">Apiospora rasikravindrae</name>
    <dbReference type="NCBI Taxonomy" id="990691"/>
    <lineage>
        <taxon>Eukaryota</taxon>
        <taxon>Fungi</taxon>
        <taxon>Dikarya</taxon>
        <taxon>Ascomycota</taxon>
        <taxon>Pezizomycotina</taxon>
        <taxon>Sordariomycetes</taxon>
        <taxon>Xylariomycetidae</taxon>
        <taxon>Amphisphaeriales</taxon>
        <taxon>Apiosporaceae</taxon>
        <taxon>Apiospora</taxon>
    </lineage>
</organism>
<accession>A0ABR1T014</accession>
<dbReference type="Pfam" id="PF22942">
    <property type="entry name" value="DUF7025"/>
    <property type="match status" value="1"/>
</dbReference>
<feature type="domain" description="ATPase AAA-type core" evidence="2">
    <location>
        <begin position="559"/>
        <end position="628"/>
    </location>
</feature>
<evidence type="ECO:0000259" key="3">
    <source>
        <dbReference type="Pfam" id="PF22942"/>
    </source>
</evidence>
<dbReference type="Pfam" id="PF23232">
    <property type="entry name" value="AAA_lid_13"/>
    <property type="match status" value="1"/>
</dbReference>
<protein>
    <recommendedName>
        <fullName evidence="7">AAA+ ATPase domain-containing protein</fullName>
    </recommendedName>
</protein>
<feature type="domain" description="DUF7025" evidence="3">
    <location>
        <begin position="273"/>
        <end position="363"/>
    </location>
</feature>